<evidence type="ECO:0000259" key="2">
    <source>
        <dbReference type="Pfam" id="PF20434"/>
    </source>
</evidence>
<reference evidence="3 4" key="1">
    <citation type="journal article" date="2015" name="Genome Announc.">
        <title>Expanding the biotechnology potential of lactobacilli through comparative genomics of 213 strains and associated genera.</title>
        <authorList>
            <person name="Sun Z."/>
            <person name="Harris H.M."/>
            <person name="McCann A."/>
            <person name="Guo C."/>
            <person name="Argimon S."/>
            <person name="Zhang W."/>
            <person name="Yang X."/>
            <person name="Jeffery I.B."/>
            <person name="Cooney J.C."/>
            <person name="Kagawa T.F."/>
            <person name="Liu W."/>
            <person name="Song Y."/>
            <person name="Salvetti E."/>
            <person name="Wrobel A."/>
            <person name="Rasinkangas P."/>
            <person name="Parkhill J."/>
            <person name="Rea M.C."/>
            <person name="O'Sullivan O."/>
            <person name="Ritari J."/>
            <person name="Douillard F.P."/>
            <person name="Paul Ross R."/>
            <person name="Yang R."/>
            <person name="Briner A.E."/>
            <person name="Felis G.E."/>
            <person name="de Vos W.M."/>
            <person name="Barrangou R."/>
            <person name="Klaenhammer T.R."/>
            <person name="Caufield P.W."/>
            <person name="Cui Y."/>
            <person name="Zhang H."/>
            <person name="O'Toole P.W."/>
        </authorList>
    </citation>
    <scope>NUCLEOTIDE SEQUENCE [LARGE SCALE GENOMIC DNA]</scope>
    <source>
        <strain evidence="3 4">DSM 15429</strain>
    </source>
</reference>
<accession>A0A0R1R1G8</accession>
<feature type="domain" description="BD-FAE-like" evidence="2">
    <location>
        <begin position="34"/>
        <end position="214"/>
    </location>
</feature>
<dbReference type="EMBL" id="AZFC01000015">
    <property type="protein sequence ID" value="KRL48676.1"/>
    <property type="molecule type" value="Genomic_DNA"/>
</dbReference>
<dbReference type="InterPro" id="IPR049492">
    <property type="entry name" value="BD-FAE-like_dom"/>
</dbReference>
<evidence type="ECO:0000313" key="4">
    <source>
        <dbReference type="Proteomes" id="UP000051835"/>
    </source>
</evidence>
<dbReference type="Gene3D" id="3.40.50.1820">
    <property type="entry name" value="alpha/beta hydrolase"/>
    <property type="match status" value="1"/>
</dbReference>
<dbReference type="Pfam" id="PF20434">
    <property type="entry name" value="BD-FAE"/>
    <property type="match status" value="1"/>
</dbReference>
<dbReference type="InterPro" id="IPR050300">
    <property type="entry name" value="GDXG_lipolytic_enzyme"/>
</dbReference>
<sequence>MEISKLTLGAADNQVTVTFYEPAPIADLHVIQRRPLAIILPGGGFTFYSQRESEIIALNYLAQGFAAVVVDYQLADQPPVLPRALYQVGTVVAYFRKNAVVYHLAPDKFLLAGFSAGGYVTALYADQWAAPFLTQAVGVTRADLQVNAVGLAYPVIGLRLGWPPTARERAAIVGDWPYHEADQLVNGENPPTFIWATQTDELVPVTNTQHYVQALERAGVPVHSTIYDQGPHGLALARPVTAFPRSFDPADPDFGAAFVQPHVAHWFPQQLDWLTRLWNLNDFWRDQ</sequence>
<gene>
    <name evidence="3" type="ORF">FD37_GL001136</name>
</gene>
<dbReference type="PATRIC" id="fig|1423805.4.peg.1166"/>
<dbReference type="RefSeq" id="WP_052957219.1">
    <property type="nucleotide sequence ID" value="NZ_AZFC01000015.1"/>
</dbReference>
<organism evidence="3 4">
    <name type="scientific">Levilactobacillus spicheri DSM 15429</name>
    <dbReference type="NCBI Taxonomy" id="1423805"/>
    <lineage>
        <taxon>Bacteria</taxon>
        <taxon>Bacillati</taxon>
        <taxon>Bacillota</taxon>
        <taxon>Bacilli</taxon>
        <taxon>Lactobacillales</taxon>
        <taxon>Lactobacillaceae</taxon>
        <taxon>Levilactobacillus</taxon>
    </lineage>
</organism>
<dbReference type="AlphaFoldDB" id="A0A0R1R1G8"/>
<comment type="caution">
    <text evidence="3">The sequence shown here is derived from an EMBL/GenBank/DDBJ whole genome shotgun (WGS) entry which is preliminary data.</text>
</comment>
<dbReference type="InterPro" id="IPR029058">
    <property type="entry name" value="AB_hydrolase_fold"/>
</dbReference>
<proteinExistence type="predicted"/>
<protein>
    <submittedName>
        <fullName evidence="3">Esterase</fullName>
    </submittedName>
</protein>
<dbReference type="Proteomes" id="UP000051835">
    <property type="component" value="Unassembled WGS sequence"/>
</dbReference>
<dbReference type="GO" id="GO:0016787">
    <property type="term" value="F:hydrolase activity"/>
    <property type="evidence" value="ECO:0007669"/>
    <property type="project" value="UniProtKB-KW"/>
</dbReference>
<evidence type="ECO:0000313" key="3">
    <source>
        <dbReference type="EMBL" id="KRL48676.1"/>
    </source>
</evidence>
<name>A0A0R1R1G8_9LACO</name>
<evidence type="ECO:0000256" key="1">
    <source>
        <dbReference type="ARBA" id="ARBA00022801"/>
    </source>
</evidence>
<dbReference type="SUPFAM" id="SSF53474">
    <property type="entry name" value="alpha/beta-Hydrolases"/>
    <property type="match status" value="1"/>
</dbReference>
<keyword evidence="1" id="KW-0378">Hydrolase</keyword>
<dbReference type="PANTHER" id="PTHR48081">
    <property type="entry name" value="AB HYDROLASE SUPERFAMILY PROTEIN C4A8.06C"/>
    <property type="match status" value="1"/>
</dbReference>